<keyword evidence="1" id="KW-0862">Zinc</keyword>
<dbReference type="GO" id="GO:0005886">
    <property type="term" value="C:plasma membrane"/>
    <property type="evidence" value="ECO:0007669"/>
    <property type="project" value="TreeGrafter"/>
</dbReference>
<evidence type="ECO:0000256" key="1">
    <source>
        <dbReference type="PIRSR" id="PIRSR607822-1"/>
    </source>
</evidence>
<evidence type="ECO:0000313" key="2">
    <source>
        <dbReference type="EMBL" id="ACU62757.1"/>
    </source>
</evidence>
<dbReference type="Gene3D" id="1.50.10.10">
    <property type="match status" value="1"/>
</dbReference>
<dbReference type="GO" id="GO:0031179">
    <property type="term" value="P:peptide modification"/>
    <property type="evidence" value="ECO:0007669"/>
    <property type="project" value="InterPro"/>
</dbReference>
<name>A0A979G8Q4_CHIPD</name>
<feature type="binding site" evidence="1">
    <location>
        <position position="326"/>
    </location>
    <ligand>
        <name>Zn(2+)</name>
        <dbReference type="ChEBI" id="CHEBI:29105"/>
    </ligand>
</feature>
<dbReference type="PRINTS" id="PR01950">
    <property type="entry name" value="LANCSUPER"/>
</dbReference>
<sequence>MSMPAVNLKDEQVIAAALLDLAEKLLPAIQPDTIAADLHNGAPVDLFNGKAGIIVFYLRLAEYDPGYLPVCTAAADVLLYHPAISEQAFFTLYTGATSLVYLCIQLYEATGDQRYLERGLALVAHYQEGILQKVVQDDFISGHAGNLLVLTQLHAYTKDDSLRVLIRQLADKLVAHARIAAQGLRWGHLKRSYDCLTGLSHGAAGIAHALLQVAVYFEDEGLRYLAMQSWAYEMKYYDPVFKNWLDLRLTSTHLQETDIMGWQIADFRRYISDVNAWAHGAAGIGLSRMYAWGISGEAHFAAESEWALTRCLQDADTLMRGDFTLCSGYGGIGMFLMEAGAVFDRPVLRQTAQRIAMAAIRYFEAHGTYNSYIKDAQDDPGLFSGLAGVGYLLVSVLLPYKENTVMAPLISRNRKDVPLYEKGEVKRALFSRYYEKSLQQYPAALIANDMHELEQLLEKEMGDQDCFRYEKSLADVWRSHSGWLCYQQRNRLLEKRNSYLLQENDRVLLQTVFVPVPELMVCATDHAWHGEAVTNQQESTGYYYVHIAHVQGVSTFPVNQFTAMLLKAFEGQLPLLQLITDIIYPQVDVGMAALQEAVLSQVRVFLRQCMITQK</sequence>
<dbReference type="PRINTS" id="PR01955">
    <property type="entry name" value="LANCFRANKIA"/>
</dbReference>
<accession>A0A979G8Q4</accession>
<proteinExistence type="predicted"/>
<keyword evidence="1" id="KW-0479">Metal-binding</keyword>
<dbReference type="OrthoDB" id="9148343at2"/>
<protein>
    <submittedName>
        <fullName evidence="2">Lanthionine synthetase C family protein</fullName>
    </submittedName>
</protein>
<dbReference type="PANTHER" id="PTHR12736">
    <property type="entry name" value="LANC-LIKE PROTEIN"/>
    <property type="match status" value="1"/>
</dbReference>
<dbReference type="Proteomes" id="UP000002215">
    <property type="component" value="Chromosome"/>
</dbReference>
<dbReference type="SUPFAM" id="SSF158745">
    <property type="entry name" value="LanC-like"/>
    <property type="match status" value="1"/>
</dbReference>
<dbReference type="AlphaFoldDB" id="A0A979G8Q4"/>
<reference evidence="3" key="1">
    <citation type="submission" date="2009-08" db="EMBL/GenBank/DDBJ databases">
        <title>The complete genome of Chitinophaga pinensis DSM 2588.</title>
        <authorList>
            <consortium name="US DOE Joint Genome Institute (JGI-PGF)"/>
            <person name="Lucas S."/>
            <person name="Copeland A."/>
            <person name="Lapidus A."/>
            <person name="Glavina del Rio T."/>
            <person name="Dalin E."/>
            <person name="Tice H."/>
            <person name="Bruce D."/>
            <person name="Goodwin L."/>
            <person name="Pitluck S."/>
            <person name="Kyrpides N."/>
            <person name="Mavromatis K."/>
            <person name="Ivanova N."/>
            <person name="Mikhailova N."/>
            <person name="Sims D."/>
            <person name="Meinche L."/>
            <person name="Brettin T."/>
            <person name="Detter J.C."/>
            <person name="Han C."/>
            <person name="Larimer F."/>
            <person name="Land M."/>
            <person name="Hauser L."/>
            <person name="Markowitz V."/>
            <person name="Cheng J.-F."/>
            <person name="Hugenholtz P."/>
            <person name="Woyke T."/>
            <person name="Wu D."/>
            <person name="Spring S."/>
            <person name="Klenk H.-P."/>
            <person name="Eisen J.A."/>
        </authorList>
    </citation>
    <scope>NUCLEOTIDE SEQUENCE [LARGE SCALE GENOMIC DNA]</scope>
    <source>
        <strain evidence="3">ATCC 43595 / DSM 2588 / LMG 13176 / NBRC 15968 / NCIMB 11800 / UQM 2034</strain>
    </source>
</reference>
<gene>
    <name evidence="2" type="ordered locus">Cpin_5326</name>
</gene>
<organism evidence="2 3">
    <name type="scientific">Chitinophaga pinensis (strain ATCC 43595 / DSM 2588 / LMG 13176 / NBRC 15968 / NCIMB 11800 / UQM 2034)</name>
    <dbReference type="NCBI Taxonomy" id="485918"/>
    <lineage>
        <taxon>Bacteria</taxon>
        <taxon>Pseudomonadati</taxon>
        <taxon>Bacteroidota</taxon>
        <taxon>Chitinophagia</taxon>
        <taxon>Chitinophagales</taxon>
        <taxon>Chitinophagaceae</taxon>
        <taxon>Chitinophaga</taxon>
    </lineage>
</organism>
<dbReference type="PANTHER" id="PTHR12736:SF7">
    <property type="entry name" value="LANC-LIKE PROTEIN 3"/>
    <property type="match status" value="1"/>
</dbReference>
<dbReference type="InterPro" id="IPR007822">
    <property type="entry name" value="LANC-like"/>
</dbReference>
<dbReference type="GO" id="GO:0005975">
    <property type="term" value="P:carbohydrate metabolic process"/>
    <property type="evidence" value="ECO:0007669"/>
    <property type="project" value="InterPro"/>
</dbReference>
<evidence type="ECO:0000313" key="3">
    <source>
        <dbReference type="Proteomes" id="UP000002215"/>
    </source>
</evidence>
<dbReference type="GO" id="GO:0046872">
    <property type="term" value="F:metal ion binding"/>
    <property type="evidence" value="ECO:0007669"/>
    <property type="project" value="UniProtKB-KW"/>
</dbReference>
<reference evidence="2 3" key="2">
    <citation type="journal article" date="2010" name="Stand. Genomic Sci.">
        <title>Complete genome sequence of Chitinophaga pinensis type strain (UQM 2034).</title>
        <authorList>
            <person name="Glavina Del Rio T."/>
            <person name="Abt B."/>
            <person name="Spring S."/>
            <person name="Lapidus A."/>
            <person name="Nolan M."/>
            <person name="Tice H."/>
            <person name="Copeland A."/>
            <person name="Cheng J.F."/>
            <person name="Chen F."/>
            <person name="Bruce D."/>
            <person name="Goodwin L."/>
            <person name="Pitluck S."/>
            <person name="Ivanova N."/>
            <person name="Mavromatis K."/>
            <person name="Mikhailova N."/>
            <person name="Pati A."/>
            <person name="Chen A."/>
            <person name="Palaniappan K."/>
            <person name="Land M."/>
            <person name="Hauser L."/>
            <person name="Chang Y.J."/>
            <person name="Jeffries C.D."/>
            <person name="Chain P."/>
            <person name="Saunders E."/>
            <person name="Detter J.C."/>
            <person name="Brettin T."/>
            <person name="Rohde M."/>
            <person name="Goker M."/>
            <person name="Bristow J."/>
            <person name="Eisen J.A."/>
            <person name="Markowitz V."/>
            <person name="Hugenholtz P."/>
            <person name="Kyrpides N.C."/>
            <person name="Klenk H.P."/>
            <person name="Lucas S."/>
        </authorList>
    </citation>
    <scope>NUCLEOTIDE SEQUENCE [LARGE SCALE GENOMIC DNA]</scope>
    <source>
        <strain evidence="3">ATCC 43595 / DSM 2588 / LMG 13176 / NBRC 15968 / NCIMB 11800 / UQM 2034</strain>
    </source>
</reference>
<dbReference type="InterPro" id="IPR012341">
    <property type="entry name" value="6hp_glycosidase-like_sf"/>
</dbReference>
<dbReference type="EMBL" id="CP001699">
    <property type="protein sequence ID" value="ACU62757.1"/>
    <property type="molecule type" value="Genomic_DNA"/>
</dbReference>
<dbReference type="Pfam" id="PF05147">
    <property type="entry name" value="LANC_like"/>
    <property type="match status" value="1"/>
</dbReference>
<dbReference type="SMART" id="SM01260">
    <property type="entry name" value="LANC_like"/>
    <property type="match status" value="1"/>
</dbReference>
<dbReference type="KEGG" id="cpi:Cpin_5326"/>